<dbReference type="GO" id="GO:0008902">
    <property type="term" value="F:hydroxymethylpyrimidine kinase activity"/>
    <property type="evidence" value="ECO:0007669"/>
    <property type="project" value="TreeGrafter"/>
</dbReference>
<dbReference type="SUPFAM" id="SSF53613">
    <property type="entry name" value="Ribokinase-like"/>
    <property type="match status" value="1"/>
</dbReference>
<keyword evidence="4" id="KW-0479">Metal-binding</keyword>
<evidence type="ECO:0000256" key="13">
    <source>
        <dbReference type="ARBA" id="ARBA00049293"/>
    </source>
</evidence>
<evidence type="ECO:0000256" key="10">
    <source>
        <dbReference type="ARBA" id="ARBA00042348"/>
    </source>
</evidence>
<dbReference type="OrthoDB" id="9810880at2"/>
<dbReference type="Pfam" id="PF08543">
    <property type="entry name" value="Phos_pyr_kin"/>
    <property type="match status" value="1"/>
</dbReference>
<dbReference type="STRING" id="862969.SCI_1614"/>
<keyword evidence="8" id="KW-0460">Magnesium</keyword>
<evidence type="ECO:0000313" key="16">
    <source>
        <dbReference type="Proteomes" id="UP000031339"/>
    </source>
</evidence>
<evidence type="ECO:0000313" key="15">
    <source>
        <dbReference type="EMBL" id="KIC77666.1"/>
    </source>
</evidence>
<protein>
    <recommendedName>
        <fullName evidence="2">pyridoxal kinase</fullName>
        <ecNumber evidence="2">2.7.1.35</ecNumber>
    </recommendedName>
    <alternativeName>
        <fullName evidence="10">PN/PL/PM kinase</fullName>
    </alternativeName>
    <alternativeName>
        <fullName evidence="11">Pyridoxal kinase</fullName>
    </alternativeName>
    <alternativeName>
        <fullName evidence="9">Pyridoxamine kinase</fullName>
    </alternativeName>
    <alternativeName>
        <fullName evidence="12">Vitamin B6 kinase</fullName>
    </alternativeName>
</protein>
<keyword evidence="5" id="KW-0547">Nucleotide-binding</keyword>
<dbReference type="EC" id="2.7.1.35" evidence="2"/>
<dbReference type="Proteomes" id="UP000031339">
    <property type="component" value="Unassembled WGS sequence"/>
</dbReference>
<name>A0A0C1K4K2_STRCV</name>
<comment type="caution">
    <text evidence="15">The sequence shown here is derived from an EMBL/GenBank/DDBJ whole genome shotgun (WGS) entry which is preliminary data.</text>
</comment>
<evidence type="ECO:0000256" key="12">
    <source>
        <dbReference type="ARBA" id="ARBA00042531"/>
    </source>
</evidence>
<evidence type="ECO:0000256" key="5">
    <source>
        <dbReference type="ARBA" id="ARBA00022741"/>
    </source>
</evidence>
<dbReference type="GO" id="GO:0008972">
    <property type="term" value="F:phosphomethylpyrimidine kinase activity"/>
    <property type="evidence" value="ECO:0007669"/>
    <property type="project" value="InterPro"/>
</dbReference>
<evidence type="ECO:0000256" key="7">
    <source>
        <dbReference type="ARBA" id="ARBA00022840"/>
    </source>
</evidence>
<dbReference type="GO" id="GO:0046872">
    <property type="term" value="F:metal ion binding"/>
    <property type="evidence" value="ECO:0007669"/>
    <property type="project" value="UniProtKB-KW"/>
</dbReference>
<dbReference type="GO" id="GO:0008478">
    <property type="term" value="F:pyridoxal kinase activity"/>
    <property type="evidence" value="ECO:0007669"/>
    <property type="project" value="UniProtKB-EC"/>
</dbReference>
<evidence type="ECO:0000256" key="2">
    <source>
        <dbReference type="ARBA" id="ARBA00012104"/>
    </source>
</evidence>
<evidence type="ECO:0000256" key="4">
    <source>
        <dbReference type="ARBA" id="ARBA00022723"/>
    </source>
</evidence>
<keyword evidence="6 15" id="KW-0418">Kinase</keyword>
<feature type="domain" description="Pyridoxamine kinase/Phosphomethylpyrimidine kinase" evidence="14">
    <location>
        <begin position="13"/>
        <end position="247"/>
    </location>
</feature>
<dbReference type="GO" id="GO:0005524">
    <property type="term" value="F:ATP binding"/>
    <property type="evidence" value="ECO:0007669"/>
    <property type="project" value="UniProtKB-KW"/>
</dbReference>
<dbReference type="NCBIfam" id="NF009078">
    <property type="entry name" value="PRK12413.1"/>
    <property type="match status" value="1"/>
</dbReference>
<dbReference type="PANTHER" id="PTHR20858">
    <property type="entry name" value="PHOSPHOMETHYLPYRIMIDINE KINASE"/>
    <property type="match status" value="1"/>
</dbReference>
<accession>A0A0C1K4K2</accession>
<dbReference type="RefSeq" id="WP_039677678.1">
    <property type="nucleotide sequence ID" value="NZ_JWIY01000003.1"/>
</dbReference>
<dbReference type="InterPro" id="IPR004399">
    <property type="entry name" value="HMP/HMP-P_kinase_dom"/>
</dbReference>
<dbReference type="AlphaFoldDB" id="A0A0C1K4K2"/>
<evidence type="ECO:0000256" key="3">
    <source>
        <dbReference type="ARBA" id="ARBA00022679"/>
    </source>
</evidence>
<dbReference type="GO" id="GO:0005829">
    <property type="term" value="C:cytosol"/>
    <property type="evidence" value="ECO:0007669"/>
    <property type="project" value="TreeGrafter"/>
</dbReference>
<dbReference type="Gene3D" id="3.40.1190.20">
    <property type="match status" value="1"/>
</dbReference>
<evidence type="ECO:0000256" key="8">
    <source>
        <dbReference type="ARBA" id="ARBA00022842"/>
    </source>
</evidence>
<dbReference type="CDD" id="cd01169">
    <property type="entry name" value="HMPP_kinase"/>
    <property type="match status" value="1"/>
</dbReference>
<dbReference type="eggNOG" id="COG0351">
    <property type="taxonomic scope" value="Bacteria"/>
</dbReference>
<dbReference type="EMBL" id="JWIY01000003">
    <property type="protein sequence ID" value="KIC77666.1"/>
    <property type="molecule type" value="Genomic_DNA"/>
</dbReference>
<dbReference type="GO" id="GO:0009228">
    <property type="term" value="P:thiamine biosynthetic process"/>
    <property type="evidence" value="ECO:0007669"/>
    <property type="project" value="InterPro"/>
</dbReference>
<organism evidence="15 16">
    <name type="scientific">Streptococcus constellatus</name>
    <dbReference type="NCBI Taxonomy" id="76860"/>
    <lineage>
        <taxon>Bacteria</taxon>
        <taxon>Bacillati</taxon>
        <taxon>Bacillota</taxon>
        <taxon>Bacilli</taxon>
        <taxon>Lactobacillales</taxon>
        <taxon>Streptococcaceae</taxon>
        <taxon>Streptococcus</taxon>
        <taxon>Streptococcus anginosus group</taxon>
    </lineage>
</organism>
<evidence type="ECO:0000256" key="9">
    <source>
        <dbReference type="ARBA" id="ARBA00042307"/>
    </source>
</evidence>
<dbReference type="InterPro" id="IPR029056">
    <property type="entry name" value="Ribokinase-like"/>
</dbReference>
<reference evidence="15 16" key="1">
    <citation type="submission" date="2014-12" db="EMBL/GenBank/DDBJ databases">
        <title>Partial genome sequence of Streptococcus constellatus KCOM 1650 (= ChDC B144).</title>
        <authorList>
            <person name="Kook J.-K."/>
            <person name="Park S.-N."/>
            <person name="Lim Y.K."/>
            <person name="Jo E."/>
        </authorList>
    </citation>
    <scope>NUCLEOTIDE SEQUENCE [LARGE SCALE GENOMIC DNA]</scope>
    <source>
        <strain evidence="15 16">KCOM 1650</strain>
    </source>
</reference>
<evidence type="ECO:0000256" key="1">
    <source>
        <dbReference type="ARBA" id="ARBA00009879"/>
    </source>
</evidence>
<dbReference type="PANTHER" id="PTHR20858:SF19">
    <property type="entry name" value="PYRIDOXINE KINASE"/>
    <property type="match status" value="1"/>
</dbReference>
<comment type="catalytic activity">
    <reaction evidence="13">
        <text>pyridoxal + ATP = pyridoxal 5'-phosphate + ADP + H(+)</text>
        <dbReference type="Rhea" id="RHEA:10224"/>
        <dbReference type="ChEBI" id="CHEBI:15378"/>
        <dbReference type="ChEBI" id="CHEBI:17310"/>
        <dbReference type="ChEBI" id="CHEBI:30616"/>
        <dbReference type="ChEBI" id="CHEBI:456216"/>
        <dbReference type="ChEBI" id="CHEBI:597326"/>
        <dbReference type="EC" id="2.7.1.35"/>
    </reaction>
</comment>
<comment type="similarity">
    <text evidence="1">Belongs to the ThiD family.</text>
</comment>
<evidence type="ECO:0000259" key="14">
    <source>
        <dbReference type="Pfam" id="PF08543"/>
    </source>
</evidence>
<evidence type="ECO:0000256" key="11">
    <source>
        <dbReference type="ARBA" id="ARBA00042396"/>
    </source>
</evidence>
<keyword evidence="7" id="KW-0067">ATP-binding</keyword>
<keyword evidence="3 15" id="KW-0808">Transferase</keyword>
<dbReference type="InterPro" id="IPR013749">
    <property type="entry name" value="PM/HMP-P_kinase-1"/>
</dbReference>
<evidence type="ECO:0000256" key="6">
    <source>
        <dbReference type="ARBA" id="ARBA00022777"/>
    </source>
</evidence>
<proteinExistence type="inferred from homology"/>
<gene>
    <name evidence="15" type="ORF">RN79_08220</name>
</gene>
<sequence length="257" mass="28014">MKNNLILAISGNDIFSGGGLHADLATYTVNQLHGFVAVTCLTAMTEQGFEVIPVDSTVFSQQLHSLKNVPFSAIKLGFLPTVEIADLALDFVKAHAGIPVVLDPVLVCKETHDVEVSALREELIKFFPYASIITPNLPEAELLAQKELRTVEDVKEAARIFHFLGAKSVVIKGGNRLDSQKAVDVFYNGEQFQFLESPVLDNNNTGAGCTFASSIASQLVLGKSIVEAVQISKKFVYQAIQHSDQYGVVQYEKKSDI</sequence>